<evidence type="ECO:0000313" key="2">
    <source>
        <dbReference type="EMBL" id="PXV82497.1"/>
    </source>
</evidence>
<dbReference type="Proteomes" id="UP000247780">
    <property type="component" value="Unassembled WGS sequence"/>
</dbReference>
<dbReference type="RefSeq" id="WP_041353501.1">
    <property type="nucleotide sequence ID" value="NZ_QICQ01000007.1"/>
</dbReference>
<dbReference type="InterPro" id="IPR011928">
    <property type="entry name" value="Phage_phiJL001_Gp84"/>
</dbReference>
<dbReference type="Pfam" id="PF09356">
    <property type="entry name" value="Phage_BR0599"/>
    <property type="match status" value="1"/>
</dbReference>
<evidence type="ECO:0000259" key="1">
    <source>
        <dbReference type="Pfam" id="PF09356"/>
    </source>
</evidence>
<accession>A0ABX5MB55</accession>
<dbReference type="InterPro" id="IPR018964">
    <property type="entry name" value="Phage_phiJL001_Gp84_C"/>
</dbReference>
<name>A0ABX5MB55_9PROT</name>
<dbReference type="EMBL" id="QICQ01000007">
    <property type="protein sequence ID" value="PXV82497.1"/>
    <property type="molecule type" value="Genomic_DNA"/>
</dbReference>
<proteinExistence type="predicted"/>
<evidence type="ECO:0000313" key="3">
    <source>
        <dbReference type="Proteomes" id="UP000247780"/>
    </source>
</evidence>
<protein>
    <submittedName>
        <fullName evidence="2">Phage protein (TIGR02218 family)</fullName>
    </submittedName>
</protein>
<feature type="domain" description="Bacteriophage phiJL001 Gp84 C-terminal" evidence="1">
    <location>
        <begin position="176"/>
        <end position="247"/>
    </location>
</feature>
<organism evidence="2 3">
    <name type="scientific">Nitrosomonas eutropha</name>
    <dbReference type="NCBI Taxonomy" id="916"/>
    <lineage>
        <taxon>Bacteria</taxon>
        <taxon>Pseudomonadati</taxon>
        <taxon>Pseudomonadota</taxon>
        <taxon>Betaproteobacteria</taxon>
        <taxon>Nitrosomonadales</taxon>
        <taxon>Nitrosomonadaceae</taxon>
        <taxon>Nitrosomonas</taxon>
    </lineage>
</organism>
<dbReference type="Pfam" id="PF09931">
    <property type="entry name" value="Phage_phiJL001_Gp84_N"/>
    <property type="match status" value="1"/>
</dbReference>
<sequence length="256" mass="27822">MTVSVELYRFVELRGGTNAVVRWTSSDAPVVYAGETYVPVTLGRSEPESRNELSRADLTVTVSLNNPSARTWMQSSLDSLITLTVFAKEDADVTVVWKGRLASIKPTDATIELLLESIFTSLRRPGLRQKYQRVCPHVLYGKGCNLDKAGFAVADIATAVSGTSMTISAAASYPAGYFTYGMIKTAGGVFRMITNHSGSSITLIRPVDFAGDFNITIYPGCDRTITTCNDKFGNRNNFGGFPYIPLKNPFNGSSIV</sequence>
<gene>
    <name evidence="2" type="ORF">C8R14_10769</name>
</gene>
<reference evidence="2 3" key="1">
    <citation type="submission" date="2018-04" db="EMBL/GenBank/DDBJ databases">
        <title>Active sludge and wastewater microbial communities from Klosterneuburg, Austria.</title>
        <authorList>
            <person name="Wagner M."/>
        </authorList>
    </citation>
    <scope>NUCLEOTIDE SEQUENCE [LARGE SCALE GENOMIC DNA]</scope>
    <source>
        <strain evidence="2 3">Nm 57</strain>
    </source>
</reference>
<comment type="caution">
    <text evidence="2">The sequence shown here is derived from an EMBL/GenBank/DDBJ whole genome shotgun (WGS) entry which is preliminary data.</text>
</comment>
<dbReference type="NCBIfam" id="TIGR02218">
    <property type="entry name" value="phg_TIGR02218"/>
    <property type="match status" value="1"/>
</dbReference>
<keyword evidence="3" id="KW-1185">Reference proteome</keyword>